<dbReference type="InterPro" id="IPR050595">
    <property type="entry name" value="Bact_response_regulator"/>
</dbReference>
<protein>
    <submittedName>
        <fullName evidence="4">Response regulator receiver domain-containing protein</fullName>
    </submittedName>
</protein>
<keyword evidence="1 2" id="KW-0597">Phosphoprotein</keyword>
<dbReference type="Gene3D" id="3.40.50.2300">
    <property type="match status" value="1"/>
</dbReference>
<name>A0AA46DBX3_9BURK</name>
<evidence type="ECO:0000259" key="3">
    <source>
        <dbReference type="PROSITE" id="PS50110"/>
    </source>
</evidence>
<dbReference type="EMBL" id="SLXF01000009">
    <property type="protein sequence ID" value="TCP05036.1"/>
    <property type="molecule type" value="Genomic_DNA"/>
</dbReference>
<evidence type="ECO:0000256" key="1">
    <source>
        <dbReference type="ARBA" id="ARBA00022553"/>
    </source>
</evidence>
<dbReference type="InterPro" id="IPR001789">
    <property type="entry name" value="Sig_transdc_resp-reg_receiver"/>
</dbReference>
<accession>A0AA46DBX3</accession>
<dbReference type="PANTHER" id="PTHR44591">
    <property type="entry name" value="STRESS RESPONSE REGULATOR PROTEIN 1"/>
    <property type="match status" value="1"/>
</dbReference>
<organism evidence="4 5">
    <name type="scientific">Caldimonas thermodepolymerans</name>
    <dbReference type="NCBI Taxonomy" id="215580"/>
    <lineage>
        <taxon>Bacteria</taxon>
        <taxon>Pseudomonadati</taxon>
        <taxon>Pseudomonadota</taxon>
        <taxon>Betaproteobacteria</taxon>
        <taxon>Burkholderiales</taxon>
        <taxon>Sphaerotilaceae</taxon>
        <taxon>Caldimonas</taxon>
    </lineage>
</organism>
<feature type="modified residue" description="4-aspartylphosphate" evidence="2">
    <location>
        <position position="77"/>
    </location>
</feature>
<evidence type="ECO:0000313" key="5">
    <source>
        <dbReference type="Proteomes" id="UP000294772"/>
    </source>
</evidence>
<comment type="caution">
    <text evidence="4">The sequence shown here is derived from an EMBL/GenBank/DDBJ whole genome shotgun (WGS) entry which is preliminary data.</text>
</comment>
<dbReference type="GO" id="GO:0000160">
    <property type="term" value="P:phosphorelay signal transduction system"/>
    <property type="evidence" value="ECO:0007669"/>
    <property type="project" value="InterPro"/>
</dbReference>
<dbReference type="InterPro" id="IPR011006">
    <property type="entry name" value="CheY-like_superfamily"/>
</dbReference>
<gene>
    <name evidence="4" type="ORF">EV676_109122</name>
</gene>
<dbReference type="AlphaFoldDB" id="A0AA46DBX3"/>
<dbReference type="SMART" id="SM00448">
    <property type="entry name" value="REC"/>
    <property type="match status" value="1"/>
</dbReference>
<dbReference type="PANTHER" id="PTHR44591:SF3">
    <property type="entry name" value="RESPONSE REGULATORY DOMAIN-CONTAINING PROTEIN"/>
    <property type="match status" value="1"/>
</dbReference>
<evidence type="ECO:0000256" key="2">
    <source>
        <dbReference type="PROSITE-ProRule" id="PRU00169"/>
    </source>
</evidence>
<reference evidence="4 5" key="1">
    <citation type="submission" date="2019-03" db="EMBL/GenBank/DDBJ databases">
        <title>Genomic Encyclopedia of Type Strains, Phase IV (KMG-IV): sequencing the most valuable type-strain genomes for metagenomic binning, comparative biology and taxonomic classification.</title>
        <authorList>
            <person name="Goeker M."/>
        </authorList>
    </citation>
    <scope>NUCLEOTIDE SEQUENCE [LARGE SCALE GENOMIC DNA]</scope>
    <source>
        <strain evidence="4 5">DSM 15264</strain>
    </source>
</reference>
<dbReference type="Proteomes" id="UP000294772">
    <property type="component" value="Unassembled WGS sequence"/>
</dbReference>
<feature type="domain" description="Response regulatory" evidence="3">
    <location>
        <begin position="26"/>
        <end position="142"/>
    </location>
</feature>
<dbReference type="PROSITE" id="PS50110">
    <property type="entry name" value="RESPONSE_REGULATORY"/>
    <property type="match status" value="1"/>
</dbReference>
<proteinExistence type="predicted"/>
<dbReference type="SUPFAM" id="SSF52172">
    <property type="entry name" value="CheY-like"/>
    <property type="match status" value="1"/>
</dbReference>
<dbReference type="RefSeq" id="WP_207905404.1">
    <property type="nucleotide sequence ID" value="NZ_CP110415.1"/>
</dbReference>
<evidence type="ECO:0000313" key="4">
    <source>
        <dbReference type="EMBL" id="TCP05036.1"/>
    </source>
</evidence>
<sequence length="151" mass="16413">MPAPLLTSDAPLPLQDAPGQPAAPLRVLLVEDSALIRERLLDLVASCEGFAVTAEVESEPQALAALAQQRFDAVVVDLQLREGTGFGVLRALLHAPQRPLTMVLTNTSTRPVRERCLALGAHHFFDKSNEFDRVAQALDALRATLHRGRHP</sequence>
<dbReference type="Pfam" id="PF00072">
    <property type="entry name" value="Response_reg"/>
    <property type="match status" value="1"/>
</dbReference>